<feature type="region of interest" description="Disordered" evidence="1">
    <location>
        <begin position="1"/>
        <end position="69"/>
    </location>
</feature>
<sequence length="293" mass="30755">MNWLERMNRKLMDQVTEPAGAGAGPPSTPASMTPDEPKPGPTDEPVVDPPVEPSPTPTEPVGVHAAMSSEDKDRLLNLYSAQIQESTTSLNRLAEVEAELATLRAGPPPSQDDETKRYYAEPVQVLRDELATAIAPLKEFVSGMQSDNAAVGSKAQVKANYPQLADVFDGGLAEKMLNDGLKGVEPTAENVRAVAFGVKGMIAAGVLTPTQPGQPVQPGVPVVPTPTNPALTPPAVTPSAPPAPAAPAPVLRELTENERRIAKEWGMTPEQFLAGQGAPEVSVAPLIMTDEGD</sequence>
<name>A0A0F9N488_9ZZZZ</name>
<evidence type="ECO:0000313" key="2">
    <source>
        <dbReference type="EMBL" id="KKM76312.1"/>
    </source>
</evidence>
<gene>
    <name evidence="2" type="ORF">LCGC14_1381430</name>
</gene>
<reference evidence="2" key="1">
    <citation type="journal article" date="2015" name="Nature">
        <title>Complex archaea that bridge the gap between prokaryotes and eukaryotes.</title>
        <authorList>
            <person name="Spang A."/>
            <person name="Saw J.H."/>
            <person name="Jorgensen S.L."/>
            <person name="Zaremba-Niedzwiedzka K."/>
            <person name="Martijn J."/>
            <person name="Lind A.E."/>
            <person name="van Eijk R."/>
            <person name="Schleper C."/>
            <person name="Guy L."/>
            <person name="Ettema T.J."/>
        </authorList>
    </citation>
    <scope>NUCLEOTIDE SEQUENCE</scope>
</reference>
<proteinExistence type="predicted"/>
<protein>
    <submittedName>
        <fullName evidence="2">Uncharacterized protein</fullName>
    </submittedName>
</protein>
<feature type="region of interest" description="Disordered" evidence="1">
    <location>
        <begin position="226"/>
        <end position="245"/>
    </location>
</feature>
<dbReference type="EMBL" id="LAZR01008831">
    <property type="protein sequence ID" value="KKM76312.1"/>
    <property type="molecule type" value="Genomic_DNA"/>
</dbReference>
<organism evidence="2">
    <name type="scientific">marine sediment metagenome</name>
    <dbReference type="NCBI Taxonomy" id="412755"/>
    <lineage>
        <taxon>unclassified sequences</taxon>
        <taxon>metagenomes</taxon>
        <taxon>ecological metagenomes</taxon>
    </lineage>
</organism>
<evidence type="ECO:0000256" key="1">
    <source>
        <dbReference type="SAM" id="MobiDB-lite"/>
    </source>
</evidence>
<feature type="compositionally biased region" description="Basic and acidic residues" evidence="1">
    <location>
        <begin position="1"/>
        <end position="12"/>
    </location>
</feature>
<dbReference type="AlphaFoldDB" id="A0A0F9N488"/>
<feature type="compositionally biased region" description="Pro residues" evidence="1">
    <location>
        <begin position="39"/>
        <end position="58"/>
    </location>
</feature>
<comment type="caution">
    <text evidence="2">The sequence shown here is derived from an EMBL/GenBank/DDBJ whole genome shotgun (WGS) entry which is preliminary data.</text>
</comment>
<accession>A0A0F9N488</accession>